<keyword evidence="6 7" id="KW-0472">Membrane</keyword>
<feature type="transmembrane region" description="Helical" evidence="7">
    <location>
        <begin position="420"/>
        <end position="442"/>
    </location>
</feature>
<feature type="transmembrane region" description="Helical" evidence="7">
    <location>
        <begin position="364"/>
        <end position="384"/>
    </location>
</feature>
<gene>
    <name evidence="8" type="ORF">C8N24_4633</name>
</gene>
<feature type="transmembrane region" description="Helical" evidence="7">
    <location>
        <begin position="122"/>
        <end position="143"/>
    </location>
</feature>
<keyword evidence="9" id="KW-1185">Reference proteome</keyword>
<dbReference type="EMBL" id="RBIL01000002">
    <property type="protein sequence ID" value="RKQ86619.1"/>
    <property type="molecule type" value="Genomic_DNA"/>
</dbReference>
<keyword evidence="5 7" id="KW-1133">Transmembrane helix</keyword>
<sequence length="486" mass="52060">MAPRRVPDPPGLRARTARGGVVNAAFLSGAELLVLAQGLLATALLGPDAIGLYGIVTTTAMTIVALRRVGIDEAFVQTAVDDEEAEFQRAMTVELALGVIGAVAVAALAPVLAAAYDDSRLLGLTLAVTYLPVAFALQAPQWVFFKRMEYVRLRVLQAIVPLGTVAVAVPLLLAGVGVWSLVIGPFVGNLAAIVAAWRASPYALKLRPDRAAARRYLRFSWPVFVTSLVALLVAQGQLAVFGLRDGIVAVGFISLAATLTRYADRADQILATTIYPAIVRVRDRVDVLEELFEKANRLTLMWAFPFGAGLALFGADLIVFVLGDDWRGAIVLLGGLAVAVALQQVGYSWFAFYRARGESWPQAVESLAFGAAFAALAIPGTLLWDEWGFVIGRVACTLCVLAVRAVYVRRLLPGARMAWMAVRAAVPVALATLPVVALRLALWGGERPLWQALLELALWLGALAAVTRRLEGDLLGELRGYLRRSA</sequence>
<dbReference type="GO" id="GO:0005886">
    <property type="term" value="C:plasma membrane"/>
    <property type="evidence" value="ECO:0007669"/>
    <property type="project" value="UniProtKB-SubCell"/>
</dbReference>
<comment type="similarity">
    <text evidence="2">Belongs to the polysaccharide synthase family.</text>
</comment>
<feature type="transmembrane region" description="Helical" evidence="7">
    <location>
        <begin position="155"/>
        <end position="173"/>
    </location>
</feature>
<evidence type="ECO:0000256" key="4">
    <source>
        <dbReference type="ARBA" id="ARBA00022692"/>
    </source>
</evidence>
<organism evidence="8 9">
    <name type="scientific">Solirubrobacter pauli</name>
    <dbReference type="NCBI Taxonomy" id="166793"/>
    <lineage>
        <taxon>Bacteria</taxon>
        <taxon>Bacillati</taxon>
        <taxon>Actinomycetota</taxon>
        <taxon>Thermoleophilia</taxon>
        <taxon>Solirubrobacterales</taxon>
        <taxon>Solirubrobacteraceae</taxon>
        <taxon>Solirubrobacter</taxon>
    </lineage>
</organism>
<evidence type="ECO:0000256" key="2">
    <source>
        <dbReference type="ARBA" id="ARBA00007430"/>
    </source>
</evidence>
<dbReference type="InterPro" id="IPR050833">
    <property type="entry name" value="Poly_Biosynth_Transport"/>
</dbReference>
<evidence type="ECO:0000313" key="9">
    <source>
        <dbReference type="Proteomes" id="UP000278962"/>
    </source>
</evidence>
<proteinExistence type="inferred from homology"/>
<comment type="subcellular location">
    <subcellularLocation>
        <location evidence="1">Cell membrane</location>
        <topology evidence="1">Multi-pass membrane protein</topology>
    </subcellularLocation>
</comment>
<feature type="transmembrane region" description="Helical" evidence="7">
    <location>
        <begin position="95"/>
        <end position="116"/>
    </location>
</feature>
<keyword evidence="3" id="KW-1003">Cell membrane</keyword>
<evidence type="ECO:0000256" key="3">
    <source>
        <dbReference type="ARBA" id="ARBA00022475"/>
    </source>
</evidence>
<protein>
    <submittedName>
        <fullName evidence="8">O-antigen/teichoic acid export membrane protein</fullName>
    </submittedName>
</protein>
<evidence type="ECO:0000256" key="5">
    <source>
        <dbReference type="ARBA" id="ARBA00022989"/>
    </source>
</evidence>
<feature type="transmembrane region" description="Helical" evidence="7">
    <location>
        <begin position="329"/>
        <end position="352"/>
    </location>
</feature>
<keyword evidence="4 7" id="KW-0812">Transmembrane</keyword>
<dbReference type="Proteomes" id="UP000278962">
    <property type="component" value="Unassembled WGS sequence"/>
</dbReference>
<comment type="caution">
    <text evidence="8">The sequence shown here is derived from an EMBL/GenBank/DDBJ whole genome shotgun (WGS) entry which is preliminary data.</text>
</comment>
<reference evidence="8 9" key="1">
    <citation type="submission" date="2018-10" db="EMBL/GenBank/DDBJ databases">
        <title>Genomic Encyclopedia of Archaeal and Bacterial Type Strains, Phase II (KMG-II): from individual species to whole genera.</title>
        <authorList>
            <person name="Goeker M."/>
        </authorList>
    </citation>
    <scope>NUCLEOTIDE SEQUENCE [LARGE SCALE GENOMIC DNA]</scope>
    <source>
        <strain evidence="8 9">DSM 14954</strain>
    </source>
</reference>
<accession>A0A660L128</accession>
<dbReference type="RefSeq" id="WP_170179335.1">
    <property type="nucleotide sequence ID" value="NZ_RBIL01000002.1"/>
</dbReference>
<evidence type="ECO:0000256" key="7">
    <source>
        <dbReference type="SAM" id="Phobius"/>
    </source>
</evidence>
<evidence type="ECO:0000256" key="1">
    <source>
        <dbReference type="ARBA" id="ARBA00004651"/>
    </source>
</evidence>
<dbReference type="AlphaFoldDB" id="A0A660L128"/>
<dbReference type="PANTHER" id="PTHR30250">
    <property type="entry name" value="PST FAMILY PREDICTED COLANIC ACID TRANSPORTER"/>
    <property type="match status" value="1"/>
</dbReference>
<dbReference type="Pfam" id="PF13440">
    <property type="entry name" value="Polysacc_synt_3"/>
    <property type="match status" value="1"/>
</dbReference>
<feature type="transmembrane region" description="Helical" evidence="7">
    <location>
        <begin position="179"/>
        <end position="199"/>
    </location>
</feature>
<feature type="transmembrane region" description="Helical" evidence="7">
    <location>
        <begin position="21"/>
        <end position="44"/>
    </location>
</feature>
<name>A0A660L128_9ACTN</name>
<evidence type="ECO:0000256" key="6">
    <source>
        <dbReference type="ARBA" id="ARBA00023136"/>
    </source>
</evidence>
<feature type="transmembrane region" description="Helical" evidence="7">
    <location>
        <begin position="246"/>
        <end position="263"/>
    </location>
</feature>
<feature type="transmembrane region" description="Helical" evidence="7">
    <location>
        <begin position="219"/>
        <end position="240"/>
    </location>
</feature>
<evidence type="ECO:0000313" key="8">
    <source>
        <dbReference type="EMBL" id="RKQ86619.1"/>
    </source>
</evidence>
<dbReference type="PANTHER" id="PTHR30250:SF10">
    <property type="entry name" value="LIPOPOLYSACCHARIDE BIOSYNTHESIS PROTEIN WZXC"/>
    <property type="match status" value="1"/>
</dbReference>
<feature type="transmembrane region" description="Helical" evidence="7">
    <location>
        <begin position="300"/>
        <end position="323"/>
    </location>
</feature>
<feature type="transmembrane region" description="Helical" evidence="7">
    <location>
        <begin position="50"/>
        <end position="66"/>
    </location>
</feature>
<feature type="transmembrane region" description="Helical" evidence="7">
    <location>
        <begin position="390"/>
        <end position="408"/>
    </location>
</feature>